<evidence type="ECO:0000256" key="2">
    <source>
        <dbReference type="ARBA" id="ARBA00022729"/>
    </source>
</evidence>
<protein>
    <submittedName>
        <fullName evidence="9">Protein kinase C-binding protein NELL2</fullName>
    </submittedName>
</protein>
<dbReference type="Gene3D" id="2.60.120.200">
    <property type="match status" value="1"/>
</dbReference>
<dbReference type="SUPFAM" id="SSF57196">
    <property type="entry name" value="EGF/Laminin"/>
    <property type="match status" value="1"/>
</dbReference>
<keyword evidence="3" id="KW-0677">Repeat</keyword>
<dbReference type="InterPro" id="IPR000152">
    <property type="entry name" value="EGF-type_Asp/Asn_hydroxyl_site"/>
</dbReference>
<evidence type="ECO:0000259" key="8">
    <source>
        <dbReference type="PROSITE" id="PS50184"/>
    </source>
</evidence>
<dbReference type="SUPFAM" id="SSF57184">
    <property type="entry name" value="Growth factor receptor domain"/>
    <property type="match status" value="1"/>
</dbReference>
<dbReference type="PROSITE" id="PS01186">
    <property type="entry name" value="EGF_2"/>
    <property type="match status" value="4"/>
</dbReference>
<keyword evidence="9" id="KW-0808">Transferase</keyword>
<dbReference type="Pfam" id="PF00093">
    <property type="entry name" value="VWC"/>
    <property type="match status" value="2"/>
</dbReference>
<dbReference type="GO" id="GO:0005509">
    <property type="term" value="F:calcium ion binding"/>
    <property type="evidence" value="ECO:0007669"/>
    <property type="project" value="InterPro"/>
</dbReference>
<dbReference type="Gene3D" id="2.10.25.10">
    <property type="entry name" value="Laminin"/>
    <property type="match status" value="6"/>
</dbReference>
<reference evidence="9 10" key="1">
    <citation type="journal article" date="2019" name="PLoS Biol.">
        <title>Sex chromosomes control vertical transmission of feminizing Wolbachia symbionts in an isopod.</title>
        <authorList>
            <person name="Becking T."/>
            <person name="Chebbi M.A."/>
            <person name="Giraud I."/>
            <person name="Moumen B."/>
            <person name="Laverre T."/>
            <person name="Caubet Y."/>
            <person name="Peccoud J."/>
            <person name="Gilbert C."/>
            <person name="Cordaux R."/>
        </authorList>
    </citation>
    <scope>NUCLEOTIDE SEQUENCE [LARGE SCALE GENOMIC DNA]</scope>
    <source>
        <strain evidence="9">ANa2</strain>
        <tissue evidence="9">Whole body excluding digestive tract and cuticle</tissue>
    </source>
</reference>
<feature type="domain" description="VWFC" evidence="8">
    <location>
        <begin position="223"/>
        <end position="286"/>
    </location>
</feature>
<dbReference type="GO" id="GO:0005615">
    <property type="term" value="C:extracellular space"/>
    <property type="evidence" value="ECO:0007669"/>
    <property type="project" value="TreeGrafter"/>
</dbReference>
<dbReference type="InterPro" id="IPR049883">
    <property type="entry name" value="NOTCH1_EGF-like"/>
</dbReference>
<sequence length="719" mass="79922">MGRRINLSSSLGIIRHVDLIESLQLWNTSYDGLTVIPGPRPIAPAVFLQGDNRDVRLPHRVQKAAESLLAGSKEFTFMATLQQEERNAGTIFAFSKGFQRFLELQSSGRKDEIRLHYIYEGAVHIEVFPFRLADQEWHKGALQDVRMVEGSSGHLLQCPQAEVQCPTCGGFEKLVEQVAELQELVLQLSHKQGEVTCRPVPCPNLLCKNPVYTEGECCPLCLKQCSLKGVVYDHGERVSPRQCVDCECRDGKMQCRRIDPETACPELPCPPSEQFSVPGQCCKFCSGIDYCSKGNSCHQNASCINLQTTYACHCNQGFTGDGYNCQDIDECQAIGAHHGHYCQAHTQCINNFGSYECICEDGFVRYDDYSCLEHNECKSGEHGCHENSYCVNTRGSYICVCKEGYQGNGTTCKPVCKSQCRNGGVCSEPDVCTCRLGYTGESCEIDVDECALELHHCPKNSVCINLPGWYMCQCGQGYSSLLSHNSDSKFCQDIDECKLGTSTCHKTAACVNTDGSFECHCENSTNCSLNCISEGKEYENGEVWAPENAKCSQCLCSNGKVTCDRFLCDCTSPHVDPICCPQCNLKSFCHHPSYPGRTYTSGQKWIHQCETCECFHGEIDCWPIECPPIACTHPTRTHGDCCPRCQEDPCSSSQNNNNSTLITSESPQPCHYFAQSMQWSALIEGHQGHNCQIYSSSSIVYLEIDPIFPYLDQIETTSI</sequence>
<keyword evidence="1 6" id="KW-0245">EGF-like domain</keyword>
<gene>
    <name evidence="9" type="primary">nell2</name>
    <name evidence="9" type="ORF">Anas_00363</name>
</gene>
<dbReference type="PROSITE" id="PS01187">
    <property type="entry name" value="EGF_CA"/>
    <property type="match status" value="3"/>
</dbReference>
<feature type="domain" description="VWFC" evidence="8">
    <location>
        <begin position="587"/>
        <end position="646"/>
    </location>
</feature>
<evidence type="ECO:0000256" key="4">
    <source>
        <dbReference type="ARBA" id="ARBA00023157"/>
    </source>
</evidence>
<keyword evidence="10" id="KW-1185">Reference proteome</keyword>
<dbReference type="PANTHER" id="PTHR24042">
    <property type="entry name" value="NEL HOMOLOG"/>
    <property type="match status" value="1"/>
</dbReference>
<dbReference type="Gene3D" id="2.10.70.10">
    <property type="entry name" value="Complement Module, domain 1"/>
    <property type="match status" value="2"/>
</dbReference>
<feature type="domain" description="EGF-like" evidence="7">
    <location>
        <begin position="373"/>
        <end position="413"/>
    </location>
</feature>
<accession>A0A5N5T929</accession>
<name>A0A5N5T929_9CRUS</name>
<dbReference type="InterPro" id="IPR018097">
    <property type="entry name" value="EGF_Ca-bd_CS"/>
</dbReference>
<evidence type="ECO:0000256" key="3">
    <source>
        <dbReference type="ARBA" id="ARBA00022737"/>
    </source>
</evidence>
<dbReference type="PROSITE" id="PS01208">
    <property type="entry name" value="VWFC_1"/>
    <property type="match status" value="1"/>
</dbReference>
<dbReference type="Gene3D" id="6.20.200.20">
    <property type="match status" value="1"/>
</dbReference>
<evidence type="ECO:0000256" key="6">
    <source>
        <dbReference type="PROSITE-ProRule" id="PRU00076"/>
    </source>
</evidence>
<dbReference type="OrthoDB" id="6516201at2759"/>
<dbReference type="InterPro" id="IPR001007">
    <property type="entry name" value="VWF_dom"/>
</dbReference>
<dbReference type="SUPFAM" id="SSF49899">
    <property type="entry name" value="Concanavalin A-like lectins/glucanases"/>
    <property type="match status" value="1"/>
</dbReference>
<keyword evidence="9" id="KW-0418">Kinase</keyword>
<comment type="caution">
    <text evidence="6">Lacks conserved residue(s) required for the propagation of feature annotation.</text>
</comment>
<dbReference type="SMART" id="SM00181">
    <property type="entry name" value="EGF"/>
    <property type="match status" value="6"/>
</dbReference>
<feature type="domain" description="EGF-like" evidence="7">
    <location>
        <begin position="414"/>
        <end position="444"/>
    </location>
</feature>
<keyword evidence="5" id="KW-0325">Glycoprotein</keyword>
<dbReference type="Pfam" id="PF07645">
    <property type="entry name" value="EGF_CA"/>
    <property type="match status" value="3"/>
</dbReference>
<dbReference type="FunFam" id="2.10.25.10:FF:000038">
    <property type="entry name" value="Fibrillin 2"/>
    <property type="match status" value="5"/>
</dbReference>
<dbReference type="InterPro" id="IPR013320">
    <property type="entry name" value="ConA-like_dom_sf"/>
</dbReference>
<evidence type="ECO:0000313" key="10">
    <source>
        <dbReference type="Proteomes" id="UP000326759"/>
    </source>
</evidence>
<evidence type="ECO:0000259" key="7">
    <source>
        <dbReference type="PROSITE" id="PS50026"/>
    </source>
</evidence>
<dbReference type="GO" id="GO:0016301">
    <property type="term" value="F:kinase activity"/>
    <property type="evidence" value="ECO:0007669"/>
    <property type="project" value="UniProtKB-KW"/>
</dbReference>
<dbReference type="EMBL" id="SEYY01006126">
    <property type="protein sequence ID" value="KAB7502992.1"/>
    <property type="molecule type" value="Genomic_DNA"/>
</dbReference>
<dbReference type="InterPro" id="IPR001881">
    <property type="entry name" value="EGF-like_Ca-bd_dom"/>
</dbReference>
<dbReference type="InterPro" id="IPR024731">
    <property type="entry name" value="NELL2-like_EGF"/>
</dbReference>
<dbReference type="SMART" id="SM00179">
    <property type="entry name" value="EGF_CA"/>
    <property type="match status" value="5"/>
</dbReference>
<dbReference type="AlphaFoldDB" id="A0A5N5T929"/>
<dbReference type="InterPro" id="IPR000742">
    <property type="entry name" value="EGF"/>
</dbReference>
<dbReference type="InterPro" id="IPR048287">
    <property type="entry name" value="TSPN-like_N"/>
</dbReference>
<comment type="caution">
    <text evidence="9">The sequence shown here is derived from an EMBL/GenBank/DDBJ whole genome shotgun (WGS) entry which is preliminary data.</text>
</comment>
<dbReference type="Proteomes" id="UP000326759">
    <property type="component" value="Unassembled WGS sequence"/>
</dbReference>
<dbReference type="PROSITE" id="PS00010">
    <property type="entry name" value="ASX_HYDROXYL"/>
    <property type="match status" value="5"/>
</dbReference>
<dbReference type="Pfam" id="PF12947">
    <property type="entry name" value="EGF_3"/>
    <property type="match status" value="2"/>
</dbReference>
<evidence type="ECO:0000313" key="9">
    <source>
        <dbReference type="EMBL" id="KAB7502992.1"/>
    </source>
</evidence>
<feature type="domain" description="EGF-like" evidence="7">
    <location>
        <begin position="287"/>
        <end position="326"/>
    </location>
</feature>
<dbReference type="InterPro" id="IPR009030">
    <property type="entry name" value="Growth_fac_rcpt_cys_sf"/>
</dbReference>
<feature type="domain" description="EGF-like" evidence="7">
    <location>
        <begin position="493"/>
        <end position="528"/>
    </location>
</feature>
<dbReference type="GO" id="GO:0008201">
    <property type="term" value="F:heparin binding"/>
    <property type="evidence" value="ECO:0007669"/>
    <property type="project" value="TreeGrafter"/>
</dbReference>
<feature type="domain" description="EGF-like" evidence="7">
    <location>
        <begin position="327"/>
        <end position="372"/>
    </location>
</feature>
<dbReference type="PROSITE" id="PS50184">
    <property type="entry name" value="VWFC_2"/>
    <property type="match status" value="3"/>
</dbReference>
<feature type="disulfide bond" evidence="6">
    <location>
        <begin position="416"/>
        <end position="426"/>
    </location>
</feature>
<keyword evidence="2" id="KW-0732">Signal</keyword>
<feature type="disulfide bond" evidence="6">
    <location>
        <begin position="434"/>
        <end position="443"/>
    </location>
</feature>
<dbReference type="PANTHER" id="PTHR24042:SF5">
    <property type="entry name" value="EGF-LIKE CALCIUM-BINDING DOMAIN-CONTAINING PROTEIN"/>
    <property type="match status" value="1"/>
</dbReference>
<dbReference type="PROSITE" id="PS00022">
    <property type="entry name" value="EGF_1"/>
    <property type="match status" value="1"/>
</dbReference>
<feature type="domain" description="EGF-like" evidence="7">
    <location>
        <begin position="446"/>
        <end position="484"/>
    </location>
</feature>
<keyword evidence="4 6" id="KW-1015">Disulfide bond</keyword>
<proteinExistence type="predicted"/>
<dbReference type="CDD" id="cd00054">
    <property type="entry name" value="EGF_CA"/>
    <property type="match status" value="5"/>
</dbReference>
<feature type="domain" description="VWFC" evidence="8">
    <location>
        <begin position="529"/>
        <end position="584"/>
    </location>
</feature>
<organism evidence="9 10">
    <name type="scientific">Armadillidium nasatum</name>
    <dbReference type="NCBI Taxonomy" id="96803"/>
    <lineage>
        <taxon>Eukaryota</taxon>
        <taxon>Metazoa</taxon>
        <taxon>Ecdysozoa</taxon>
        <taxon>Arthropoda</taxon>
        <taxon>Crustacea</taxon>
        <taxon>Multicrustacea</taxon>
        <taxon>Malacostraca</taxon>
        <taxon>Eumalacostraca</taxon>
        <taxon>Peracarida</taxon>
        <taxon>Isopoda</taxon>
        <taxon>Oniscidea</taxon>
        <taxon>Crinocheta</taxon>
        <taxon>Armadillidiidae</taxon>
        <taxon>Armadillidium</taxon>
    </lineage>
</organism>
<evidence type="ECO:0000256" key="5">
    <source>
        <dbReference type="ARBA" id="ARBA00023180"/>
    </source>
</evidence>
<dbReference type="SMART" id="SM00214">
    <property type="entry name" value="VWC"/>
    <property type="match status" value="4"/>
</dbReference>
<dbReference type="SUPFAM" id="SSF57603">
    <property type="entry name" value="FnI-like domain"/>
    <property type="match status" value="2"/>
</dbReference>
<dbReference type="PROSITE" id="PS50026">
    <property type="entry name" value="EGF_3"/>
    <property type="match status" value="6"/>
</dbReference>
<evidence type="ECO:0000256" key="1">
    <source>
        <dbReference type="ARBA" id="ARBA00022536"/>
    </source>
</evidence>
<dbReference type="InterPro" id="IPR051586">
    <property type="entry name" value="PKC-binding_NELL"/>
</dbReference>
<dbReference type="SMART" id="SM00210">
    <property type="entry name" value="TSPN"/>
    <property type="match status" value="1"/>
</dbReference>